<dbReference type="Proteomes" id="UP001501666">
    <property type="component" value="Unassembled WGS sequence"/>
</dbReference>
<feature type="chain" id="PRO_5046451236" evidence="1">
    <location>
        <begin position="27"/>
        <end position="380"/>
    </location>
</feature>
<name>A0ABN3R1U5_9ACTN</name>
<dbReference type="EMBL" id="BAAATE010000001">
    <property type="protein sequence ID" value="GAA2641496.1"/>
    <property type="molecule type" value="Genomic_DNA"/>
</dbReference>
<evidence type="ECO:0000313" key="2">
    <source>
        <dbReference type="EMBL" id="GAA2641496.1"/>
    </source>
</evidence>
<feature type="signal peptide" evidence="1">
    <location>
        <begin position="1"/>
        <end position="26"/>
    </location>
</feature>
<reference evidence="2 3" key="1">
    <citation type="journal article" date="2019" name="Int. J. Syst. Evol. Microbiol.">
        <title>The Global Catalogue of Microorganisms (GCM) 10K type strain sequencing project: providing services to taxonomists for standard genome sequencing and annotation.</title>
        <authorList>
            <consortium name="The Broad Institute Genomics Platform"/>
            <consortium name="The Broad Institute Genome Sequencing Center for Infectious Disease"/>
            <person name="Wu L."/>
            <person name="Ma J."/>
        </authorList>
    </citation>
    <scope>NUCLEOTIDE SEQUENCE [LARGE SCALE GENOMIC DNA]</scope>
    <source>
        <strain evidence="2 3">JCM 6835</strain>
    </source>
</reference>
<protein>
    <submittedName>
        <fullName evidence="2">Uncharacterized protein</fullName>
    </submittedName>
</protein>
<gene>
    <name evidence="2" type="ORF">GCM10010412_000480</name>
</gene>
<comment type="caution">
    <text evidence="2">The sequence shown here is derived from an EMBL/GenBank/DDBJ whole genome shotgun (WGS) entry which is preliminary data.</text>
</comment>
<organism evidence="2 3">
    <name type="scientific">Nonomuraea recticatena</name>
    <dbReference type="NCBI Taxonomy" id="46178"/>
    <lineage>
        <taxon>Bacteria</taxon>
        <taxon>Bacillati</taxon>
        <taxon>Actinomycetota</taxon>
        <taxon>Actinomycetes</taxon>
        <taxon>Streptosporangiales</taxon>
        <taxon>Streptosporangiaceae</taxon>
        <taxon>Nonomuraea</taxon>
    </lineage>
</organism>
<evidence type="ECO:0000313" key="3">
    <source>
        <dbReference type="Proteomes" id="UP001501666"/>
    </source>
</evidence>
<keyword evidence="1" id="KW-0732">Signal</keyword>
<keyword evidence="3" id="KW-1185">Reference proteome</keyword>
<accession>A0ABN3R1U5</accession>
<proteinExistence type="predicted"/>
<sequence length="380" mass="41506">MNMRKLLSLAAVATFSLGVLSSPAAADGGRPAELPTEVYGGAWSAGHVQGIAVDQRKGFMYFSFTNLLVKTDLRGNPVGSVTGFTGHLGDLDFNTRDGRVYGSLEYKAQESFYIAIFDVDRITSMGMDAQTSDVVKTVYLKEVVADYVADMNGDGRFDGNVANTPDHRYGCSGIDGVSFGPEFGKKNGKQKLTVAYGVYSNVSRQDNDHQVLLQYDIQQWKKYERPLTESAPHTSGPESVDGKYFVHTGNTRYGVQNLEYDDHTGNWMMAVYKGAKPQFPNYSFFMVDGSAEPREADIVGQPQPERGQLLSLAPGGLEHAPSGVRGWEFGGEYGLISLGDGRFYVSKAGTLTEGGVTKQTSHSQLYRWTGQAPTPFERVS</sequence>
<evidence type="ECO:0000256" key="1">
    <source>
        <dbReference type="SAM" id="SignalP"/>
    </source>
</evidence>